<organism evidence="2 3">
    <name type="scientific">endosymbiont of Galathealinum brachiosum</name>
    <dbReference type="NCBI Taxonomy" id="2200906"/>
    <lineage>
        <taxon>Bacteria</taxon>
        <taxon>Pseudomonadati</taxon>
        <taxon>Pseudomonadota</taxon>
        <taxon>Gammaproteobacteria</taxon>
        <taxon>sulfur-oxidizing symbionts</taxon>
    </lineage>
</organism>
<dbReference type="Proteomes" id="UP000254266">
    <property type="component" value="Unassembled WGS sequence"/>
</dbReference>
<proteinExistence type="predicted"/>
<dbReference type="EMBL" id="QFXC01000011">
    <property type="protein sequence ID" value="RDH82332.1"/>
    <property type="molecule type" value="Genomic_DNA"/>
</dbReference>
<comment type="caution">
    <text evidence="2">The sequence shown here is derived from an EMBL/GenBank/DDBJ whole genome shotgun (WGS) entry which is preliminary data.</text>
</comment>
<dbReference type="AlphaFoldDB" id="A0A370DBP8"/>
<dbReference type="PANTHER" id="PTHR30441">
    <property type="entry name" value="DUF748 DOMAIN-CONTAINING PROTEIN"/>
    <property type="match status" value="1"/>
</dbReference>
<evidence type="ECO:0000313" key="2">
    <source>
        <dbReference type="EMBL" id="RDH82332.1"/>
    </source>
</evidence>
<protein>
    <recommendedName>
        <fullName evidence="1">AsmA domain-containing protein</fullName>
    </recommendedName>
</protein>
<keyword evidence="3" id="KW-1185">Reference proteome</keyword>
<dbReference type="GO" id="GO:0005886">
    <property type="term" value="C:plasma membrane"/>
    <property type="evidence" value="ECO:0007669"/>
    <property type="project" value="TreeGrafter"/>
</dbReference>
<feature type="domain" description="AsmA" evidence="1">
    <location>
        <begin position="2"/>
        <end position="653"/>
    </location>
</feature>
<dbReference type="Pfam" id="PF05170">
    <property type="entry name" value="AsmA"/>
    <property type="match status" value="1"/>
</dbReference>
<reference evidence="2 3" key="1">
    <citation type="journal article" date="2018" name="ISME J.">
        <title>Endosymbiont genomes yield clues of tubeworm success.</title>
        <authorList>
            <person name="Li Y."/>
            <person name="Liles M.R."/>
            <person name="Halanych K.M."/>
        </authorList>
    </citation>
    <scope>NUCLEOTIDE SEQUENCE [LARGE SCALE GENOMIC DNA]</scope>
    <source>
        <strain evidence="2">A1464</strain>
    </source>
</reference>
<dbReference type="GO" id="GO:0090313">
    <property type="term" value="P:regulation of protein targeting to membrane"/>
    <property type="evidence" value="ECO:0007669"/>
    <property type="project" value="TreeGrafter"/>
</dbReference>
<name>A0A370DBP8_9GAMM</name>
<sequence>MKFLKISLYVLAGVVLLLVIVGGVFVATFDANDYRPLITEQVKQQTGREMVLEDIKPSVFPWLGVELQEISLSNANGFKAEKMLQITRLDVRVELLPLLNQEVRIDTLRLHGLKLFLEKNKKAKTNWDDILEKQAEPVAFKAATTDVTKDSEEVPADPLAALLINGVEIKDASINWDDASTGQIVAIQNFNLDTGAIRPGESLPVALSALLELAEPKTTVKFELNTSVDISASAQKLKLADLNVAIDAVLDQEELKGLQLSLNTSLNADLNKQHFILPAYALDIEMQGKSIPDEKLKVSFRGDADIDLIKETAKIEQLLLQSLGLKLKSQLVVTKLLTSPKLRAQIELENFDPEKIFKALAIKVPVTKSKAVLKNASMNLNMVASESYLQISGLKLKLDETEVLADARLQNFDKPAVKFALDVDQINLDDYFPPAAKPMAGVQKNSPAGAANIDVPIDLPVSMLRSLDVNGELAINSLVVSDQAISNFKTKITAKQGLIHLPVLTANLLKGSVVSSARLDVRNNSPRYQFKLKGKSLNADSIIDPVLQDMLGEKSVSISGVTHLNIDIKTKGQSVNQLIAGSNGRFDVKMGKAKLHGVDAEYFVRKGVVGYAVSKGVKVKEKWIGKYKPKEATALKKARGSFVIRNGIVDNKDLLLVSSRFNIMGAGKINLVKEVLNYRLVIDIKPEKLEKVEDQLLNVPMPLYIKGAFLSPDVSIGKKSWKKGLGKVLKNEAKKEAKKKLDKKIDKYEDKYRKKIKGWFK</sequence>
<evidence type="ECO:0000259" key="1">
    <source>
        <dbReference type="Pfam" id="PF05170"/>
    </source>
</evidence>
<dbReference type="InterPro" id="IPR007844">
    <property type="entry name" value="AsmA"/>
</dbReference>
<accession>A0A370DBP8</accession>
<dbReference type="PANTHER" id="PTHR30441:SF4">
    <property type="entry name" value="PROTEIN ASMA"/>
    <property type="match status" value="1"/>
</dbReference>
<dbReference type="InterPro" id="IPR052894">
    <property type="entry name" value="AsmA-related"/>
</dbReference>
<evidence type="ECO:0000313" key="3">
    <source>
        <dbReference type="Proteomes" id="UP000254266"/>
    </source>
</evidence>
<gene>
    <name evidence="2" type="ORF">DIZ80_08525</name>
</gene>